<accession>A0A7L4ZLP7</accession>
<gene>
    <name evidence="1" type="ORF">IMCC3317_27960</name>
</gene>
<organism evidence="1 2">
    <name type="scientific">Kordia antarctica</name>
    <dbReference type="NCBI Taxonomy" id="1218801"/>
    <lineage>
        <taxon>Bacteria</taxon>
        <taxon>Pseudomonadati</taxon>
        <taxon>Bacteroidota</taxon>
        <taxon>Flavobacteriia</taxon>
        <taxon>Flavobacteriales</taxon>
        <taxon>Flavobacteriaceae</taxon>
        <taxon>Kordia</taxon>
    </lineage>
</organism>
<dbReference type="AlphaFoldDB" id="A0A7L4ZLP7"/>
<name>A0A7L4ZLP7_9FLAO</name>
<evidence type="ECO:0000313" key="1">
    <source>
        <dbReference type="EMBL" id="QHI37417.1"/>
    </source>
</evidence>
<proteinExistence type="predicted"/>
<protein>
    <submittedName>
        <fullName evidence="1">Uncharacterized protein</fullName>
    </submittedName>
</protein>
<reference evidence="1 2" key="1">
    <citation type="journal article" date="2013" name="Int. J. Syst. Evol. Microbiol.">
        <title>Kordia antarctica sp. nov., isolated from Antarctic seawater.</title>
        <authorList>
            <person name="Baek K."/>
            <person name="Choi A."/>
            <person name="Kang I."/>
            <person name="Lee K."/>
            <person name="Cho J.C."/>
        </authorList>
    </citation>
    <scope>NUCLEOTIDE SEQUENCE [LARGE SCALE GENOMIC DNA]</scope>
    <source>
        <strain evidence="1 2">IMCC3317</strain>
    </source>
</reference>
<dbReference type="KEGG" id="kan:IMCC3317_27960"/>
<dbReference type="Proteomes" id="UP000464657">
    <property type="component" value="Chromosome"/>
</dbReference>
<sequence>MGTRFKAVLDTIFYRKSLELTFVNFKIKIFFQQRTKNKEQRTKNKEQINTSTSLSVNKFHIFIKMLKEK</sequence>
<keyword evidence="2" id="KW-1185">Reference proteome</keyword>
<evidence type="ECO:0000313" key="2">
    <source>
        <dbReference type="Proteomes" id="UP000464657"/>
    </source>
</evidence>
<dbReference type="EMBL" id="CP019288">
    <property type="protein sequence ID" value="QHI37417.1"/>
    <property type="molecule type" value="Genomic_DNA"/>
</dbReference>